<organism evidence="2 3">
    <name type="scientific">Okeanomitos corallinicola TIOX110</name>
    <dbReference type="NCBI Taxonomy" id="3133117"/>
    <lineage>
        <taxon>Bacteria</taxon>
        <taxon>Bacillati</taxon>
        <taxon>Cyanobacteriota</taxon>
        <taxon>Cyanophyceae</taxon>
        <taxon>Nostocales</taxon>
        <taxon>Aphanizomenonaceae</taxon>
        <taxon>Okeanomitos</taxon>
    </lineage>
</organism>
<dbReference type="Proteomes" id="UP001483337">
    <property type="component" value="Chromosome"/>
</dbReference>
<dbReference type="InterPro" id="IPR002575">
    <property type="entry name" value="Aminoglycoside_PTrfase"/>
</dbReference>
<dbReference type="Pfam" id="PF05721">
    <property type="entry name" value="PhyH"/>
    <property type="match status" value="1"/>
</dbReference>
<evidence type="ECO:0000259" key="1">
    <source>
        <dbReference type="Pfam" id="PF01636"/>
    </source>
</evidence>
<evidence type="ECO:0000313" key="3">
    <source>
        <dbReference type="Proteomes" id="UP001483337"/>
    </source>
</evidence>
<dbReference type="Gene3D" id="2.60.120.620">
    <property type="entry name" value="q2cbj1_9rhob like domain"/>
    <property type="match status" value="1"/>
</dbReference>
<evidence type="ECO:0000313" key="2">
    <source>
        <dbReference type="EMBL" id="WZB88640.1"/>
    </source>
</evidence>
<accession>A0ABZ2UUT1</accession>
<dbReference type="Gene3D" id="3.90.1200.10">
    <property type="match status" value="1"/>
</dbReference>
<dbReference type="Pfam" id="PF01636">
    <property type="entry name" value="APH"/>
    <property type="match status" value="1"/>
</dbReference>
<reference evidence="2 3" key="1">
    <citation type="submission" date="2024-04" db="EMBL/GenBank/DDBJ databases">
        <title>Okeanomitos corallinicola gen. &amp; sp. nov. (Nostocales, Cyanobacteria), a new toxic marine heterocyst-forming cyanobacterium from a coral reef.</title>
        <authorList>
            <person name="Li H."/>
            <person name="Li R."/>
            <person name="Kang J."/>
            <person name="Hii K.S."/>
            <person name="Mohamed H.F."/>
            <person name="Xu X."/>
            <person name="Luo Z."/>
        </authorList>
    </citation>
    <scope>NUCLEOTIDE SEQUENCE [LARGE SCALE GENOMIC DNA]</scope>
    <source>
        <strain evidence="2 3">TIOX110</strain>
    </source>
</reference>
<proteinExistence type="predicted"/>
<keyword evidence="3" id="KW-1185">Reference proteome</keyword>
<dbReference type="RefSeq" id="WP_353931547.1">
    <property type="nucleotide sequence ID" value="NZ_CP150886.1"/>
</dbReference>
<name>A0ABZ2UUT1_9CYAN</name>
<dbReference type="PANTHER" id="PTHR37563:SF2">
    <property type="entry name" value="PHYTANOYL-COA DIOXYGENASE FAMILY PROTEIN (AFU_ORTHOLOGUE AFUA_2G03330)"/>
    <property type="match status" value="1"/>
</dbReference>
<dbReference type="InterPro" id="IPR011009">
    <property type="entry name" value="Kinase-like_dom_sf"/>
</dbReference>
<dbReference type="SUPFAM" id="SSF56112">
    <property type="entry name" value="Protein kinase-like (PK-like)"/>
    <property type="match status" value="1"/>
</dbReference>
<gene>
    <name evidence="2" type="ORF">WJM97_02875</name>
</gene>
<dbReference type="EMBL" id="CP150886">
    <property type="protein sequence ID" value="WZB88640.1"/>
    <property type="molecule type" value="Genomic_DNA"/>
</dbReference>
<dbReference type="PANTHER" id="PTHR37563">
    <property type="entry name" value="PHYTANOYL-COA DIOXYGENASE FAMILY PROTEIN (AFU_ORTHOLOGUE AFUA_2G03330)"/>
    <property type="match status" value="1"/>
</dbReference>
<dbReference type="InterPro" id="IPR008775">
    <property type="entry name" value="Phytyl_CoA_dOase-like"/>
</dbReference>
<protein>
    <submittedName>
        <fullName evidence="2">Phosphotransferase</fullName>
    </submittedName>
</protein>
<sequence>MSNFSIQVYKNLNSNKPPEISLPPHLPQSDLTNPTLINIAKDLFTENGVLLIQNLFSQDLITQLNQSFFEQYNSYFEDQDHTDALEVGVKRKMVTVKFQTPFNHPDLYGNPLLIHLIEGLLGKDFVLGSFGAVIALPGAEEQHIHQDHPALFEDEALNIQLPSFAITVVVPLIDLTPATGSTQVWKGSHRLSSTAELENKNLSVPFVSTGSCYLMDYQLWHGGTPNISHQVRPILYIVYYRSWFQETVNYEQQLRVSITQNEYQKIPENYQFLFARTQDLLKFSHFLSLQENSQLPANTSDDQLTASAQVDKLSKLAKLALSEYGMEHAGLELISHGENTVFAVDVAKGLIEQENSRYSSSRFIFRIHRPNYLPISAITSELSWLKYLSQEANLPVPEPIPTLEGRLCTWGKFQGLPEPRVCSLTRWLNGDSILSEETTQESQLLQIQSVGRLLGQLHDHAEHWPIPEKFTRPRWDWNGLFGDMAGYSNDGLRVWELTPQPYRNLFARVSRQFQEMVVLLKEDSSQFGVIHGDFWAGNILINQDQIGIIDFADCGFGYWVYDLARFLNDYISEPDFLLYLDQLLNGYSQIRPLPEASLAQIIGFITAQYAAYGLWQVNRAQDHPSFRATLEVELEETAAGIEQLMSFI</sequence>
<feature type="domain" description="Aminoglycoside phosphotransferase" evidence="1">
    <location>
        <begin position="361"/>
        <end position="588"/>
    </location>
</feature>
<dbReference type="Gene3D" id="3.30.200.20">
    <property type="entry name" value="Phosphorylase Kinase, domain 1"/>
    <property type="match status" value="1"/>
</dbReference>
<dbReference type="InterPro" id="IPR051961">
    <property type="entry name" value="Fungal_Metabolite_Diox"/>
</dbReference>
<dbReference type="SUPFAM" id="SSF51197">
    <property type="entry name" value="Clavaminate synthase-like"/>
    <property type="match status" value="1"/>
</dbReference>